<protein>
    <recommendedName>
        <fullName evidence="12">Phosphatidylserine decarboxylase proenzyme 1, mitochondrial</fullName>
        <ecNumber evidence="12">4.1.1.65</ecNumber>
    </recommendedName>
    <component>
        <recommendedName>
            <fullName evidence="12">Phosphatidylserine decarboxylase 1 beta chain</fullName>
        </recommendedName>
    </component>
    <component>
        <recommendedName>
            <fullName evidence="12">Phosphatidylserine decarboxylase 1 alpha chain</fullName>
        </recommendedName>
    </component>
</protein>
<keyword evidence="12" id="KW-0496">Mitochondrion</keyword>
<dbReference type="OrthoDB" id="4330at2759"/>
<keyword evidence="3 12" id="KW-0812">Transmembrane</keyword>
<name>A0A507FN37_9FUNG</name>
<dbReference type="PANTHER" id="PTHR10067:SF6">
    <property type="entry name" value="PHOSPHATIDYLSERINE DECARBOXYLASE PROENZYME, MITOCHONDRIAL"/>
    <property type="match status" value="1"/>
</dbReference>
<dbReference type="InterPro" id="IPR003817">
    <property type="entry name" value="PS_Dcarbxylase"/>
</dbReference>
<keyword evidence="9 12" id="KW-0456">Lyase</keyword>
<dbReference type="EC" id="4.1.1.65" evidence="12"/>
<keyword evidence="8 12" id="KW-0594">Phospholipid biosynthesis</keyword>
<feature type="site" description="Cleavage (non-hydrolytic); by autocatalysis" evidence="12">
    <location>
        <begin position="366"/>
        <end position="367"/>
    </location>
</feature>
<evidence type="ECO:0000256" key="8">
    <source>
        <dbReference type="ARBA" id="ARBA00023209"/>
    </source>
</evidence>
<evidence type="ECO:0000256" key="12">
    <source>
        <dbReference type="HAMAP-Rule" id="MF_03208"/>
    </source>
</evidence>
<feature type="chain" id="PRO_5023321874" description="Phosphatidylserine decarboxylase 1 alpha chain" evidence="12">
    <location>
        <begin position="367"/>
        <end position="399"/>
    </location>
</feature>
<keyword evidence="14" id="KW-1185">Reference proteome</keyword>
<comment type="similarity">
    <text evidence="12">Belongs to the phosphatidylserine decarboxylase family. PSD-B subfamily. Eukaryotic type I sub-subfamily.</text>
</comment>
<dbReference type="GO" id="GO:0016540">
    <property type="term" value="P:protein autoprocessing"/>
    <property type="evidence" value="ECO:0007669"/>
    <property type="project" value="UniProtKB-UniRule"/>
</dbReference>
<comment type="subcellular location">
    <molecule>Phosphatidylserine decarboxylase 1 beta chain</molecule>
    <subcellularLocation>
        <location evidence="12">Mitochondrion inner membrane</location>
        <topology evidence="12">Single-pass membrane protein</topology>
        <orientation evidence="12">Intermembrane side</orientation>
    </subcellularLocation>
</comment>
<keyword evidence="11 12" id="KW-0670">Pyruvate</keyword>
<keyword evidence="6 12" id="KW-0443">Lipid metabolism</keyword>
<comment type="subcellular location">
    <molecule>Phosphatidylserine decarboxylase 1 alpha chain</molecule>
    <subcellularLocation>
        <location evidence="12">Mitochondrion inner membrane</location>
        <topology evidence="12">Peripheral membrane protein</topology>
        <orientation evidence="12">Intermembrane side</orientation>
    </subcellularLocation>
    <text evidence="12">Anchored to the mitochondrial inner membrane through its interaction with the integral membrane beta chain.</text>
</comment>
<evidence type="ECO:0000256" key="9">
    <source>
        <dbReference type="ARBA" id="ARBA00023239"/>
    </source>
</evidence>
<comment type="caution">
    <text evidence="13">The sequence shown here is derived from an EMBL/GenBank/DDBJ whole genome shotgun (WGS) entry which is preliminary data.</text>
</comment>
<feature type="chain" id="PRO_5023321875" description="Phosphatidylserine decarboxylase 1 beta chain" evidence="12">
    <location>
        <begin position="1"/>
        <end position="366"/>
    </location>
</feature>
<evidence type="ECO:0000256" key="7">
    <source>
        <dbReference type="ARBA" id="ARBA00023136"/>
    </source>
</evidence>
<dbReference type="GO" id="GO:0006646">
    <property type="term" value="P:phosphatidylethanolamine biosynthetic process"/>
    <property type="evidence" value="ECO:0007669"/>
    <property type="project" value="UniProtKB-UniRule"/>
</dbReference>
<evidence type="ECO:0000256" key="11">
    <source>
        <dbReference type="ARBA" id="ARBA00023317"/>
    </source>
</evidence>
<sequence length="399" mass="43726">MLPIVVRAALRTRASSPNSSLGRNAMLLSNSTENGGSSASNQQNNVLWPLPTIIAGLLGLVGLLKAYHTRSNAVKSHKEQPSDPDLAVEGSWQRIYVSLPLREISRAWGYLNSLTVPVFLRSFLYTTYSKAFGCKLDEMDVAHLTDFENLGAFFYRTLKQGARVVDTSAELVCPSDGRVLCLGRVSESRQVPSVKGLTYSLDALLGKSSSCAGSDVSMDAAAAYNADARKAVRKGNALHFCVIYLAPGDYHRFHSPVDWFVDTRRHFAGEMLSVSPWIVSKLRNLFVLNERVSLSGQWRHGFFSMIPVAATNVGNIIVNFDDQFVSNSPTAPSAAQPLGSYCERHFTGKDRVNLKRGEEVGGFKLGSTIVLVFEAPEAFQFSYKDGDVVRMGTRLGTVE</sequence>
<feature type="topological domain" description="Mitochondrial intermembrane" evidence="12">
    <location>
        <begin position="71"/>
        <end position="399"/>
    </location>
</feature>
<evidence type="ECO:0000256" key="3">
    <source>
        <dbReference type="ARBA" id="ARBA00022692"/>
    </source>
</evidence>
<keyword evidence="4 12" id="KW-0210">Decarboxylase</keyword>
<dbReference type="InterPro" id="IPR033661">
    <property type="entry name" value="PSD_type1_euk"/>
</dbReference>
<feature type="active site" description="Charge relay system; for autoendoproteolytic cleavage activity" evidence="12">
    <location>
        <position position="176"/>
    </location>
</feature>
<evidence type="ECO:0000256" key="5">
    <source>
        <dbReference type="ARBA" id="ARBA00022989"/>
    </source>
</evidence>
<feature type="active site" description="Charge relay system; for autoendoproteolytic cleavage activity" evidence="12">
    <location>
        <position position="254"/>
    </location>
</feature>
<dbReference type="NCBIfam" id="TIGR00163">
    <property type="entry name" value="PS_decarb"/>
    <property type="match status" value="1"/>
</dbReference>
<feature type="active site" description="Schiff-base intermediate with substrate; via pyruvic acid; for decarboxylase activity" evidence="12">
    <location>
        <position position="367"/>
    </location>
</feature>
<dbReference type="Proteomes" id="UP000320333">
    <property type="component" value="Unassembled WGS sequence"/>
</dbReference>
<reference evidence="13 14" key="1">
    <citation type="journal article" date="2019" name="Sci. Rep.">
        <title>Comparative genomics of chytrid fungi reveal insights into the obligate biotrophic and pathogenic lifestyle of Synchytrium endobioticum.</title>
        <authorList>
            <person name="van de Vossenberg B.T.L.H."/>
            <person name="Warris S."/>
            <person name="Nguyen H.D.T."/>
            <person name="van Gent-Pelzer M.P.E."/>
            <person name="Joly D.L."/>
            <person name="van de Geest H.C."/>
            <person name="Bonants P.J.M."/>
            <person name="Smith D.S."/>
            <person name="Levesque C.A."/>
            <person name="van der Lee T.A.J."/>
        </authorList>
    </citation>
    <scope>NUCLEOTIDE SEQUENCE [LARGE SCALE GENOMIC DNA]</scope>
    <source>
        <strain evidence="13 14">CBS 675.73</strain>
    </source>
</reference>
<dbReference type="UniPathway" id="UPA00558">
    <property type="reaction ID" value="UER00616"/>
</dbReference>
<feature type="active site" description="Charge relay system; for autoendoproteolytic cleavage activity" evidence="12">
    <location>
        <position position="367"/>
    </location>
</feature>
<evidence type="ECO:0000313" key="14">
    <source>
        <dbReference type="Proteomes" id="UP000320333"/>
    </source>
</evidence>
<comment type="pathway">
    <text evidence="12">Phospholipid metabolism; phosphatidylethanolamine biosynthesis; phosphatidylethanolamine from CDP-diacylglycerol: step 2/2.</text>
</comment>
<comment type="cofactor">
    <cofactor evidence="12">
        <name>pyruvate</name>
        <dbReference type="ChEBI" id="CHEBI:15361"/>
    </cofactor>
    <text evidence="12">Binds 1 pyruvoyl group covalently per subunit.</text>
</comment>
<keyword evidence="12" id="KW-0999">Mitochondrion inner membrane</keyword>
<evidence type="ECO:0000256" key="4">
    <source>
        <dbReference type="ARBA" id="ARBA00022793"/>
    </source>
</evidence>
<proteinExistence type="inferred from homology"/>
<evidence type="ECO:0000313" key="13">
    <source>
        <dbReference type="EMBL" id="TPX76726.1"/>
    </source>
</evidence>
<dbReference type="AlphaFoldDB" id="A0A507FN37"/>
<dbReference type="HAMAP" id="MF_03208">
    <property type="entry name" value="PS_decarb_PSD_B_type1_euk"/>
    <property type="match status" value="1"/>
</dbReference>
<keyword evidence="7 12" id="KW-0472">Membrane</keyword>
<accession>A0A507FN37</accession>
<dbReference type="GO" id="GO:0005743">
    <property type="term" value="C:mitochondrial inner membrane"/>
    <property type="evidence" value="ECO:0007669"/>
    <property type="project" value="UniProtKB-SubCell"/>
</dbReference>
<comment type="function">
    <text evidence="12">Catalyzes the formation of phosphatidylethanolamine (PtdEtn) from phosphatidylserine (PtdSer). Plays a central role in phospholipid metabolism and in the interorganelle trafficking of phosphatidylserine.</text>
</comment>
<comment type="pathway">
    <text evidence="1">Lipid metabolism.</text>
</comment>
<dbReference type="InterPro" id="IPR033177">
    <property type="entry name" value="PSD-B"/>
</dbReference>
<evidence type="ECO:0000256" key="1">
    <source>
        <dbReference type="ARBA" id="ARBA00005189"/>
    </source>
</evidence>
<organism evidence="13 14">
    <name type="scientific">Chytriomyces confervae</name>
    <dbReference type="NCBI Taxonomy" id="246404"/>
    <lineage>
        <taxon>Eukaryota</taxon>
        <taxon>Fungi</taxon>
        <taxon>Fungi incertae sedis</taxon>
        <taxon>Chytridiomycota</taxon>
        <taxon>Chytridiomycota incertae sedis</taxon>
        <taxon>Chytridiomycetes</taxon>
        <taxon>Chytridiales</taxon>
        <taxon>Chytriomycetaceae</taxon>
        <taxon>Chytriomyces</taxon>
    </lineage>
</organism>
<dbReference type="PANTHER" id="PTHR10067">
    <property type="entry name" value="PHOSPHATIDYLSERINE DECARBOXYLASE"/>
    <property type="match status" value="1"/>
</dbReference>
<dbReference type="STRING" id="246404.A0A507FN37"/>
<dbReference type="EMBL" id="QEAP01000038">
    <property type="protein sequence ID" value="TPX76726.1"/>
    <property type="molecule type" value="Genomic_DNA"/>
</dbReference>
<feature type="topological domain" description="Mitochondrial matrix" evidence="12">
    <location>
        <begin position="1"/>
        <end position="51"/>
    </location>
</feature>
<keyword evidence="12" id="KW-0865">Zymogen</keyword>
<comment type="subunit">
    <text evidence="12">Heterodimer of a large membrane-associated beta subunit and a small pyruvoyl-containing alpha subunit.</text>
</comment>
<dbReference type="Pfam" id="PF02666">
    <property type="entry name" value="PS_Dcarbxylase"/>
    <property type="match status" value="1"/>
</dbReference>
<comment type="PTM">
    <text evidence="12">Is synthesized initially as an inactive proenzyme. Formation of the active enzyme involves a self-maturation process in which the active site pyruvoyl group is generated from an internal serine residue via an autocatalytic post-translational modification. Two non-identical subunits are generated from the proenzyme in this reaction, and the pyruvate is formed at the N-terminus of the alpha chain, which is derived from the carboxyl end of the proenzyme. The autoendoproteolytic cleavage occurs by a canonical serine protease mechanism, in which the side chain hydroxyl group of the serine supplies its oxygen atom to form the C-terminus of the beta chain, while the remainder of the serine residue undergoes an oxidative deamination to produce ammonia and the pyruvoyl prosthetic group on the alpha chain. During this reaction, the Ser that is part of the protease active site of the proenzyme becomes the pyruvoyl prosthetic group, which constitutes an essential element of the active site of the mature decarboxylase.</text>
</comment>
<evidence type="ECO:0000256" key="6">
    <source>
        <dbReference type="ARBA" id="ARBA00023098"/>
    </source>
</evidence>
<dbReference type="GO" id="GO:0004609">
    <property type="term" value="F:phosphatidylserine decarboxylase activity"/>
    <property type="evidence" value="ECO:0007669"/>
    <property type="project" value="UniProtKB-UniRule"/>
</dbReference>
<gene>
    <name evidence="12" type="primary">PSD1</name>
    <name evidence="13" type="ORF">CcCBS67573_g02015</name>
</gene>
<feature type="modified residue" description="Pyruvic acid (Ser); by autocatalysis" evidence="12">
    <location>
        <position position="367"/>
    </location>
</feature>
<keyword evidence="2 12" id="KW-0444">Lipid biosynthesis</keyword>
<keyword evidence="10 12" id="KW-1208">Phospholipid metabolism</keyword>
<evidence type="ECO:0000256" key="2">
    <source>
        <dbReference type="ARBA" id="ARBA00022516"/>
    </source>
</evidence>
<keyword evidence="5 12" id="KW-1133">Transmembrane helix</keyword>
<comment type="catalytic activity">
    <reaction evidence="12">
        <text>a 1,2-diacyl-sn-glycero-3-phospho-L-serine + H(+) = a 1,2-diacyl-sn-glycero-3-phosphoethanolamine + CO2</text>
        <dbReference type="Rhea" id="RHEA:20828"/>
        <dbReference type="ChEBI" id="CHEBI:15378"/>
        <dbReference type="ChEBI" id="CHEBI:16526"/>
        <dbReference type="ChEBI" id="CHEBI:57262"/>
        <dbReference type="ChEBI" id="CHEBI:64612"/>
        <dbReference type="EC" id="4.1.1.65"/>
    </reaction>
</comment>
<evidence type="ECO:0000256" key="10">
    <source>
        <dbReference type="ARBA" id="ARBA00023264"/>
    </source>
</evidence>